<sequence>MFPVTTEKQLARVLPIGQPASISVGPVVPVPRGGAERLGRRVCCGRARTRAVCGPEAAASGNPRDRGITVGAGCRLLPRPQARQLALRCWCSAEVPSGGRRRSSRARMGPVCRLETAAPRDPPGGVACCPGGGAPT</sequence>
<protein>
    <submittedName>
        <fullName evidence="1">Uncharacterized protein</fullName>
    </submittedName>
</protein>
<reference evidence="1" key="1">
    <citation type="journal article" date="2022" name="bioRxiv">
        <title>Sequencing and chromosome-scale assembly of the giantPleurodeles waltlgenome.</title>
        <authorList>
            <person name="Brown T."/>
            <person name="Elewa A."/>
            <person name="Iarovenko S."/>
            <person name="Subramanian E."/>
            <person name="Araus A.J."/>
            <person name="Petzold A."/>
            <person name="Susuki M."/>
            <person name="Suzuki K.-i.T."/>
            <person name="Hayashi T."/>
            <person name="Toyoda A."/>
            <person name="Oliveira C."/>
            <person name="Osipova E."/>
            <person name="Leigh N.D."/>
            <person name="Simon A."/>
            <person name="Yun M.H."/>
        </authorList>
    </citation>
    <scope>NUCLEOTIDE SEQUENCE</scope>
    <source>
        <strain evidence="1">20211129_DDA</strain>
        <tissue evidence="1">Liver</tissue>
    </source>
</reference>
<evidence type="ECO:0000313" key="2">
    <source>
        <dbReference type="Proteomes" id="UP001066276"/>
    </source>
</evidence>
<comment type="caution">
    <text evidence="1">The sequence shown here is derived from an EMBL/GenBank/DDBJ whole genome shotgun (WGS) entry which is preliminary data.</text>
</comment>
<keyword evidence="2" id="KW-1185">Reference proteome</keyword>
<name>A0AAV7WKX6_PLEWA</name>
<proteinExistence type="predicted"/>
<dbReference type="AlphaFoldDB" id="A0AAV7WKX6"/>
<evidence type="ECO:0000313" key="1">
    <source>
        <dbReference type="EMBL" id="KAJ1213824.1"/>
    </source>
</evidence>
<accession>A0AAV7WKX6</accession>
<dbReference type="Proteomes" id="UP001066276">
    <property type="component" value="Chromosome 1_1"/>
</dbReference>
<dbReference type="EMBL" id="JANPWB010000001">
    <property type="protein sequence ID" value="KAJ1213824.1"/>
    <property type="molecule type" value="Genomic_DNA"/>
</dbReference>
<gene>
    <name evidence="1" type="ORF">NDU88_001455</name>
</gene>
<organism evidence="1 2">
    <name type="scientific">Pleurodeles waltl</name>
    <name type="common">Iberian ribbed newt</name>
    <dbReference type="NCBI Taxonomy" id="8319"/>
    <lineage>
        <taxon>Eukaryota</taxon>
        <taxon>Metazoa</taxon>
        <taxon>Chordata</taxon>
        <taxon>Craniata</taxon>
        <taxon>Vertebrata</taxon>
        <taxon>Euteleostomi</taxon>
        <taxon>Amphibia</taxon>
        <taxon>Batrachia</taxon>
        <taxon>Caudata</taxon>
        <taxon>Salamandroidea</taxon>
        <taxon>Salamandridae</taxon>
        <taxon>Pleurodelinae</taxon>
        <taxon>Pleurodeles</taxon>
    </lineage>
</organism>